<evidence type="ECO:0000256" key="2">
    <source>
        <dbReference type="ARBA" id="ARBA00023012"/>
    </source>
</evidence>
<evidence type="ECO:0000313" key="10">
    <source>
        <dbReference type="EMBL" id="QWZ08461.1"/>
    </source>
</evidence>
<gene>
    <name evidence="10" type="ORF">KRR39_00875</name>
</gene>
<keyword evidence="11" id="KW-1185">Reference proteome</keyword>
<dbReference type="GO" id="GO:0000156">
    <property type="term" value="F:phosphorelay response regulator activity"/>
    <property type="evidence" value="ECO:0007669"/>
    <property type="project" value="TreeGrafter"/>
</dbReference>
<dbReference type="CDD" id="cd19935">
    <property type="entry name" value="REC_OmpR_CusR-like"/>
    <property type="match status" value="1"/>
</dbReference>
<evidence type="ECO:0000259" key="8">
    <source>
        <dbReference type="PROSITE" id="PS50110"/>
    </source>
</evidence>
<dbReference type="RefSeq" id="WP_216939951.1">
    <property type="nucleotide sequence ID" value="NZ_CP077062.1"/>
</dbReference>
<evidence type="ECO:0000256" key="7">
    <source>
        <dbReference type="PROSITE-ProRule" id="PRU01091"/>
    </source>
</evidence>
<dbReference type="EMBL" id="CP077062">
    <property type="protein sequence ID" value="QWZ08461.1"/>
    <property type="molecule type" value="Genomic_DNA"/>
</dbReference>
<dbReference type="InterPro" id="IPR039420">
    <property type="entry name" value="WalR-like"/>
</dbReference>
<evidence type="ECO:0000256" key="3">
    <source>
        <dbReference type="ARBA" id="ARBA00023015"/>
    </source>
</evidence>
<evidence type="ECO:0000256" key="1">
    <source>
        <dbReference type="ARBA" id="ARBA00022553"/>
    </source>
</evidence>
<dbReference type="GO" id="GO:0005829">
    <property type="term" value="C:cytosol"/>
    <property type="evidence" value="ECO:0007669"/>
    <property type="project" value="TreeGrafter"/>
</dbReference>
<evidence type="ECO:0000256" key="6">
    <source>
        <dbReference type="PROSITE-ProRule" id="PRU00169"/>
    </source>
</evidence>
<dbReference type="AlphaFoldDB" id="A0A975SZ03"/>
<dbReference type="Pfam" id="PF00486">
    <property type="entry name" value="Trans_reg_C"/>
    <property type="match status" value="1"/>
</dbReference>
<protein>
    <submittedName>
        <fullName evidence="10">Response regulator transcription factor</fullName>
    </submittedName>
</protein>
<feature type="domain" description="OmpR/PhoB-type" evidence="9">
    <location>
        <begin position="124"/>
        <end position="222"/>
    </location>
</feature>
<dbReference type="PANTHER" id="PTHR48111:SF36">
    <property type="entry name" value="TRANSCRIPTIONAL REGULATORY PROTEIN CUTR"/>
    <property type="match status" value="1"/>
</dbReference>
<reference evidence="10" key="1">
    <citation type="submission" date="2021-06" db="EMBL/GenBank/DDBJ databases">
        <title>Complete genome sequence of Nocardioides sp. G188.</title>
        <authorList>
            <person name="Im W.-T."/>
        </authorList>
    </citation>
    <scope>NUCLEOTIDE SEQUENCE</scope>
    <source>
        <strain evidence="10">G188</strain>
    </source>
</reference>
<dbReference type="FunFam" id="3.40.50.2300:FF:000001">
    <property type="entry name" value="DNA-binding response regulator PhoB"/>
    <property type="match status" value="1"/>
</dbReference>
<keyword evidence="1 6" id="KW-0597">Phosphoprotein</keyword>
<dbReference type="FunFam" id="1.10.10.10:FF:000005">
    <property type="entry name" value="Two-component system response regulator"/>
    <property type="match status" value="1"/>
</dbReference>
<dbReference type="PANTHER" id="PTHR48111">
    <property type="entry name" value="REGULATOR OF RPOS"/>
    <property type="match status" value="1"/>
</dbReference>
<dbReference type="Pfam" id="PF00072">
    <property type="entry name" value="Response_reg"/>
    <property type="match status" value="1"/>
</dbReference>
<dbReference type="InterPro" id="IPR001867">
    <property type="entry name" value="OmpR/PhoB-type_DNA-bd"/>
</dbReference>
<keyword evidence="5" id="KW-0804">Transcription</keyword>
<feature type="modified residue" description="4-aspartylphosphate" evidence="6">
    <location>
        <position position="51"/>
    </location>
</feature>
<dbReference type="GO" id="GO:0006355">
    <property type="term" value="P:regulation of DNA-templated transcription"/>
    <property type="evidence" value="ECO:0007669"/>
    <property type="project" value="InterPro"/>
</dbReference>
<name>A0A975SZ03_9ACTN</name>
<evidence type="ECO:0000256" key="4">
    <source>
        <dbReference type="ARBA" id="ARBA00023125"/>
    </source>
</evidence>
<dbReference type="Proteomes" id="UP000683575">
    <property type="component" value="Chromosome"/>
</dbReference>
<dbReference type="GO" id="GO:0032993">
    <property type="term" value="C:protein-DNA complex"/>
    <property type="evidence" value="ECO:0007669"/>
    <property type="project" value="TreeGrafter"/>
</dbReference>
<dbReference type="GO" id="GO:0000976">
    <property type="term" value="F:transcription cis-regulatory region binding"/>
    <property type="evidence" value="ECO:0007669"/>
    <property type="project" value="TreeGrafter"/>
</dbReference>
<proteinExistence type="predicted"/>
<dbReference type="PROSITE" id="PS51755">
    <property type="entry name" value="OMPR_PHOB"/>
    <property type="match status" value="1"/>
</dbReference>
<dbReference type="CDD" id="cd00383">
    <property type="entry name" value="trans_reg_C"/>
    <property type="match status" value="1"/>
</dbReference>
<dbReference type="InterPro" id="IPR001789">
    <property type="entry name" value="Sig_transdc_resp-reg_receiver"/>
</dbReference>
<sequence length="225" mass="25253">MRVLVVDDELRLARSLKVGLEAEGFAVDLAHDGTDGLWLARENEYDAIVLDLMLPGINGYKVCEALRAEKDWTPILMLTAKDGEWDQVEGLDTGADDYLTKPFSFPVLVARLRAVARRGARERPTQLEAGDLRLDPAARRAWRGDTELELTTREFSMLAVLVRHRGDVLSKRQILDAVWDHDFEGDSNIVEVYVGHLRNKIDRPFGRAAIQTLRGAGYRLRADGG</sequence>
<dbReference type="PROSITE" id="PS50110">
    <property type="entry name" value="RESPONSE_REGULATORY"/>
    <property type="match status" value="1"/>
</dbReference>
<dbReference type="SMART" id="SM00862">
    <property type="entry name" value="Trans_reg_C"/>
    <property type="match status" value="1"/>
</dbReference>
<accession>A0A975SZ03</accession>
<dbReference type="KEGG" id="nps:KRR39_00875"/>
<keyword evidence="3" id="KW-0805">Transcription regulation</keyword>
<evidence type="ECO:0000256" key="5">
    <source>
        <dbReference type="ARBA" id="ARBA00023163"/>
    </source>
</evidence>
<feature type="domain" description="Response regulatory" evidence="8">
    <location>
        <begin position="2"/>
        <end position="116"/>
    </location>
</feature>
<keyword evidence="4 7" id="KW-0238">DNA-binding</keyword>
<keyword evidence="2" id="KW-0902">Two-component regulatory system</keyword>
<dbReference type="SMART" id="SM00448">
    <property type="entry name" value="REC"/>
    <property type="match status" value="1"/>
</dbReference>
<organism evidence="10 11">
    <name type="scientific">Nocardioides panacis</name>
    <dbReference type="NCBI Taxonomy" id="2849501"/>
    <lineage>
        <taxon>Bacteria</taxon>
        <taxon>Bacillati</taxon>
        <taxon>Actinomycetota</taxon>
        <taxon>Actinomycetes</taxon>
        <taxon>Propionibacteriales</taxon>
        <taxon>Nocardioidaceae</taxon>
        <taxon>Nocardioides</taxon>
    </lineage>
</organism>
<evidence type="ECO:0000313" key="11">
    <source>
        <dbReference type="Proteomes" id="UP000683575"/>
    </source>
</evidence>
<feature type="DNA-binding region" description="OmpR/PhoB-type" evidence="7">
    <location>
        <begin position="124"/>
        <end position="222"/>
    </location>
</feature>
<evidence type="ECO:0000259" key="9">
    <source>
        <dbReference type="PROSITE" id="PS51755"/>
    </source>
</evidence>